<dbReference type="EMBL" id="BK015818">
    <property type="protein sequence ID" value="DAE26457.1"/>
    <property type="molecule type" value="Genomic_DNA"/>
</dbReference>
<organism evidence="1">
    <name type="scientific">Siphoviridae sp. ctr4Z12</name>
    <dbReference type="NCBI Taxonomy" id="2827280"/>
    <lineage>
        <taxon>Viruses</taxon>
        <taxon>Duplodnaviria</taxon>
        <taxon>Heunggongvirae</taxon>
        <taxon>Uroviricota</taxon>
        <taxon>Caudoviricetes</taxon>
    </lineage>
</organism>
<sequence length="89" mass="10361">MAKKELTRKEYEKIKRMDHHAMKCYIESVYRSGYDAGARKEPVDPTHNKMPAIDRIRDEIGKIKGIGEKKQQAVIDVIIEKWEQEGSIC</sequence>
<name>A0A8S5R5U7_9CAUD</name>
<protein>
    <submittedName>
        <fullName evidence="1">Recombination protein</fullName>
    </submittedName>
</protein>
<reference evidence="1" key="1">
    <citation type="journal article" date="2021" name="Proc. Natl. Acad. Sci. U.S.A.">
        <title>A Catalog of Tens of Thousands of Viruses from Human Metagenomes Reveals Hidden Associations with Chronic Diseases.</title>
        <authorList>
            <person name="Tisza M.J."/>
            <person name="Buck C.B."/>
        </authorList>
    </citation>
    <scope>NUCLEOTIDE SEQUENCE</scope>
    <source>
        <strain evidence="1">Ctr4Z12</strain>
    </source>
</reference>
<accession>A0A8S5R5U7</accession>
<evidence type="ECO:0000313" key="1">
    <source>
        <dbReference type="EMBL" id="DAE26457.1"/>
    </source>
</evidence>
<proteinExistence type="predicted"/>